<dbReference type="SUPFAM" id="SSF52540">
    <property type="entry name" value="P-loop containing nucleoside triphosphate hydrolases"/>
    <property type="match status" value="1"/>
</dbReference>
<name>A0A1I5HGX0_9ACTN</name>
<evidence type="ECO:0000256" key="1">
    <source>
        <dbReference type="ARBA" id="ARBA00022448"/>
    </source>
</evidence>
<dbReference type="AlphaFoldDB" id="A0A1I5HGX0"/>
<proteinExistence type="predicted"/>
<feature type="domain" description="ABC transporter" evidence="4">
    <location>
        <begin position="4"/>
        <end position="234"/>
    </location>
</feature>
<evidence type="ECO:0000313" key="5">
    <source>
        <dbReference type="EMBL" id="SFO47534.1"/>
    </source>
</evidence>
<evidence type="ECO:0000256" key="3">
    <source>
        <dbReference type="ARBA" id="ARBA00022840"/>
    </source>
</evidence>
<dbReference type="InterPro" id="IPR013611">
    <property type="entry name" value="Transp-assoc_OB_typ2"/>
</dbReference>
<dbReference type="SUPFAM" id="SSF50331">
    <property type="entry name" value="MOP-like"/>
    <property type="match status" value="1"/>
</dbReference>
<dbReference type="InterPro" id="IPR008995">
    <property type="entry name" value="Mo/tungstate-bd_C_term_dom"/>
</dbReference>
<dbReference type="InterPro" id="IPR047641">
    <property type="entry name" value="ABC_transpr_MalK/UgpC-like"/>
</dbReference>
<keyword evidence="6" id="KW-1185">Reference proteome</keyword>
<dbReference type="PANTHER" id="PTHR43875">
    <property type="entry name" value="MALTODEXTRIN IMPORT ATP-BINDING PROTEIN MSMX"/>
    <property type="match status" value="1"/>
</dbReference>
<dbReference type="SMART" id="SM00382">
    <property type="entry name" value="AAA"/>
    <property type="match status" value="1"/>
</dbReference>
<evidence type="ECO:0000256" key="2">
    <source>
        <dbReference type="ARBA" id="ARBA00022741"/>
    </source>
</evidence>
<dbReference type="Proteomes" id="UP000183642">
    <property type="component" value="Unassembled WGS sequence"/>
</dbReference>
<dbReference type="GO" id="GO:0022857">
    <property type="term" value="F:transmembrane transporter activity"/>
    <property type="evidence" value="ECO:0007669"/>
    <property type="project" value="InterPro"/>
</dbReference>
<keyword evidence="2" id="KW-0547">Nucleotide-binding</keyword>
<evidence type="ECO:0000313" key="6">
    <source>
        <dbReference type="Proteomes" id="UP000183642"/>
    </source>
</evidence>
<keyword evidence="5" id="KW-0762">Sugar transport</keyword>
<accession>A0A1I5HGX0</accession>
<dbReference type="Pfam" id="PF00005">
    <property type="entry name" value="ABC_tran"/>
    <property type="match status" value="1"/>
</dbReference>
<organism evidence="5 6">
    <name type="scientific">Geodermatophilus obscurus</name>
    <dbReference type="NCBI Taxonomy" id="1861"/>
    <lineage>
        <taxon>Bacteria</taxon>
        <taxon>Bacillati</taxon>
        <taxon>Actinomycetota</taxon>
        <taxon>Actinomycetes</taxon>
        <taxon>Geodermatophilales</taxon>
        <taxon>Geodermatophilaceae</taxon>
        <taxon>Geodermatophilus</taxon>
    </lineage>
</organism>
<dbReference type="InterPro" id="IPR003593">
    <property type="entry name" value="AAA+_ATPase"/>
</dbReference>
<dbReference type="PROSITE" id="PS50893">
    <property type="entry name" value="ABC_TRANSPORTER_2"/>
    <property type="match status" value="1"/>
</dbReference>
<dbReference type="PANTHER" id="PTHR43875:SF1">
    <property type="entry name" value="OSMOPROTECTIVE COMPOUNDS UPTAKE ATP-BINDING PROTEIN GGTA"/>
    <property type="match status" value="1"/>
</dbReference>
<dbReference type="Gene3D" id="3.40.50.300">
    <property type="entry name" value="P-loop containing nucleotide triphosphate hydrolases"/>
    <property type="match status" value="1"/>
</dbReference>
<dbReference type="Pfam" id="PF08402">
    <property type="entry name" value="TOBE_2"/>
    <property type="match status" value="1"/>
</dbReference>
<dbReference type="GO" id="GO:0055052">
    <property type="term" value="C:ATP-binding cassette (ABC) transporter complex, substrate-binding subunit-containing"/>
    <property type="evidence" value="ECO:0007669"/>
    <property type="project" value="TreeGrafter"/>
</dbReference>
<protein>
    <submittedName>
        <fullName evidence="5">Multiple sugar transport system ATP-binding protein</fullName>
    </submittedName>
</protein>
<dbReference type="EMBL" id="FOWE01000009">
    <property type="protein sequence ID" value="SFO47534.1"/>
    <property type="molecule type" value="Genomic_DNA"/>
</dbReference>
<reference evidence="6" key="1">
    <citation type="submission" date="2016-10" db="EMBL/GenBank/DDBJ databases">
        <authorList>
            <person name="Varghese N."/>
            <person name="Submissions S."/>
        </authorList>
    </citation>
    <scope>NUCLEOTIDE SEQUENCE [LARGE SCALE GENOMIC DNA]</scope>
    <source>
        <strain evidence="6">DSM 43161</strain>
    </source>
</reference>
<sequence>MTDTGVDGVTVVRGGATVLRDVTLLAADGELIVVLGSSGSGKTTLLRVVAGLDGVSSGEVLIRGRRVTRLPSGERHVAMVFQSSALLPFLDVAHNLGWSLRVQHRPEAEVQERVSGRARQLRLSRLLGRRPGQLSGGERGLVGIGRALVQVPDVLLLDEPLGDLDAVQRVEVRRQIVEVARSLGVPTFYVTHDPAEGLAIADRVALLHEGRIVQVGRPRELYERPVDLFVAEFIGAPQIGLLPARLVSAGGQAGFRVGARTLPLWQAVPPPLLGHVGREVVLGLRAEDVHPAEAGRDPDAVALDAVVSHVEYTGRQNVVAVQVEAAPDDPGGGLLGGGPSGGTLHSFFPPRAVIRSGDAVRITVDATRAHVFDPATGRALLHPPDRS</sequence>
<gene>
    <name evidence="5" type="ORF">SAMN05660359_03717</name>
</gene>
<evidence type="ECO:0000259" key="4">
    <source>
        <dbReference type="PROSITE" id="PS50893"/>
    </source>
</evidence>
<dbReference type="GO" id="GO:0005524">
    <property type="term" value="F:ATP binding"/>
    <property type="evidence" value="ECO:0007669"/>
    <property type="project" value="UniProtKB-KW"/>
</dbReference>
<keyword evidence="1" id="KW-0813">Transport</keyword>
<dbReference type="InterPro" id="IPR003439">
    <property type="entry name" value="ABC_transporter-like_ATP-bd"/>
</dbReference>
<dbReference type="Gene3D" id="2.40.50.100">
    <property type="match status" value="1"/>
</dbReference>
<dbReference type="GO" id="GO:0016887">
    <property type="term" value="F:ATP hydrolysis activity"/>
    <property type="evidence" value="ECO:0007669"/>
    <property type="project" value="InterPro"/>
</dbReference>
<dbReference type="InterPro" id="IPR027417">
    <property type="entry name" value="P-loop_NTPase"/>
</dbReference>
<keyword evidence="3 5" id="KW-0067">ATP-binding</keyword>